<reference evidence="7 8" key="1">
    <citation type="journal article" date="2019" name="Nat. Ecol. Evol.">
        <title>Megaphylogeny resolves global patterns of mushroom evolution.</title>
        <authorList>
            <person name="Varga T."/>
            <person name="Krizsan K."/>
            <person name="Foldi C."/>
            <person name="Dima B."/>
            <person name="Sanchez-Garcia M."/>
            <person name="Sanchez-Ramirez S."/>
            <person name="Szollosi G.J."/>
            <person name="Szarkandi J.G."/>
            <person name="Papp V."/>
            <person name="Albert L."/>
            <person name="Andreopoulos W."/>
            <person name="Angelini C."/>
            <person name="Antonin V."/>
            <person name="Barry K.W."/>
            <person name="Bougher N.L."/>
            <person name="Buchanan P."/>
            <person name="Buyck B."/>
            <person name="Bense V."/>
            <person name="Catcheside P."/>
            <person name="Chovatia M."/>
            <person name="Cooper J."/>
            <person name="Damon W."/>
            <person name="Desjardin D."/>
            <person name="Finy P."/>
            <person name="Geml J."/>
            <person name="Haridas S."/>
            <person name="Hughes K."/>
            <person name="Justo A."/>
            <person name="Karasinski D."/>
            <person name="Kautmanova I."/>
            <person name="Kiss B."/>
            <person name="Kocsube S."/>
            <person name="Kotiranta H."/>
            <person name="LaButti K.M."/>
            <person name="Lechner B.E."/>
            <person name="Liimatainen K."/>
            <person name="Lipzen A."/>
            <person name="Lukacs Z."/>
            <person name="Mihaltcheva S."/>
            <person name="Morgado L.N."/>
            <person name="Niskanen T."/>
            <person name="Noordeloos M.E."/>
            <person name="Ohm R.A."/>
            <person name="Ortiz-Santana B."/>
            <person name="Ovrebo C."/>
            <person name="Racz N."/>
            <person name="Riley R."/>
            <person name="Savchenko A."/>
            <person name="Shiryaev A."/>
            <person name="Soop K."/>
            <person name="Spirin V."/>
            <person name="Szebenyi C."/>
            <person name="Tomsovsky M."/>
            <person name="Tulloss R.E."/>
            <person name="Uehling J."/>
            <person name="Grigoriev I.V."/>
            <person name="Vagvolgyi C."/>
            <person name="Papp T."/>
            <person name="Martin F.M."/>
            <person name="Miettinen O."/>
            <person name="Hibbett D.S."/>
            <person name="Nagy L.G."/>
        </authorList>
    </citation>
    <scope>NUCLEOTIDE SEQUENCE [LARGE SCALE GENOMIC DNA]</scope>
    <source>
        <strain evidence="7 8">HHB13444</strain>
    </source>
</reference>
<dbReference type="InParanoid" id="A0A5C3P5Z8"/>
<dbReference type="InterPro" id="IPR008962">
    <property type="entry name" value="PapD-like_sf"/>
</dbReference>
<evidence type="ECO:0000256" key="1">
    <source>
        <dbReference type="ARBA" id="ARBA00004146"/>
    </source>
</evidence>
<gene>
    <name evidence="7" type="ORF">K466DRAFT_589040</name>
</gene>
<feature type="domain" description="Rho-GAP" evidence="6">
    <location>
        <begin position="843"/>
        <end position="1020"/>
    </location>
</feature>
<feature type="region of interest" description="Disordered" evidence="5">
    <location>
        <begin position="353"/>
        <end position="372"/>
    </location>
</feature>
<dbReference type="GO" id="GO:0004439">
    <property type="term" value="F:phosphatidylinositol-4,5-bisphosphate 5-phosphatase activity"/>
    <property type="evidence" value="ECO:0007669"/>
    <property type="project" value="TreeGrafter"/>
</dbReference>
<dbReference type="GO" id="GO:0031901">
    <property type="term" value="C:early endosome membrane"/>
    <property type="evidence" value="ECO:0007669"/>
    <property type="project" value="UniProtKB-SubCell"/>
</dbReference>
<evidence type="ECO:0000256" key="5">
    <source>
        <dbReference type="SAM" id="MobiDB-lite"/>
    </source>
</evidence>
<dbReference type="Gene3D" id="2.60.40.10">
    <property type="entry name" value="Immunoglobulins"/>
    <property type="match status" value="1"/>
</dbReference>
<dbReference type="GO" id="GO:0046856">
    <property type="term" value="P:phosphatidylinositol dephosphorylation"/>
    <property type="evidence" value="ECO:0007669"/>
    <property type="project" value="InterPro"/>
</dbReference>
<dbReference type="PANTHER" id="PTHR11200">
    <property type="entry name" value="INOSITOL 5-PHOSPHATASE"/>
    <property type="match status" value="1"/>
</dbReference>
<dbReference type="Pfam" id="PF22669">
    <property type="entry name" value="Exo_endo_phos2"/>
    <property type="match status" value="1"/>
</dbReference>
<dbReference type="Gene3D" id="3.60.10.10">
    <property type="entry name" value="Endonuclease/exonuclease/phosphatase"/>
    <property type="match status" value="1"/>
</dbReference>
<dbReference type="InterPro" id="IPR036691">
    <property type="entry name" value="Endo/exonu/phosph_ase_sf"/>
</dbReference>
<dbReference type="InterPro" id="IPR000300">
    <property type="entry name" value="IPPc"/>
</dbReference>
<evidence type="ECO:0000313" key="8">
    <source>
        <dbReference type="Proteomes" id="UP000308197"/>
    </source>
</evidence>
<evidence type="ECO:0000259" key="6">
    <source>
        <dbReference type="PROSITE" id="PS50238"/>
    </source>
</evidence>
<accession>A0A5C3P5Z8</accession>
<dbReference type="AlphaFoldDB" id="A0A5C3P5Z8"/>
<dbReference type="InterPro" id="IPR048869">
    <property type="entry name" value="OCRL-1_2_ASH"/>
</dbReference>
<dbReference type="SUPFAM" id="SSF48350">
    <property type="entry name" value="GTPase activation domain, GAP"/>
    <property type="match status" value="1"/>
</dbReference>
<keyword evidence="3" id="KW-0967">Endosome</keyword>
<dbReference type="InterPro" id="IPR046985">
    <property type="entry name" value="IP5"/>
</dbReference>
<comment type="subcellular location">
    <subcellularLocation>
        <location evidence="2">Cytoplasmic vesicle</location>
        <location evidence="2">Phagosome membrane</location>
    </subcellularLocation>
    <subcellularLocation>
        <location evidence="1">Early endosome membrane</location>
    </subcellularLocation>
</comment>
<feature type="region of interest" description="Disordered" evidence="5">
    <location>
        <begin position="315"/>
        <end position="339"/>
    </location>
</feature>
<dbReference type="PROSITE" id="PS50238">
    <property type="entry name" value="RHOGAP"/>
    <property type="match status" value="1"/>
</dbReference>
<dbReference type="InterPro" id="IPR013783">
    <property type="entry name" value="Ig-like_fold"/>
</dbReference>
<dbReference type="SUPFAM" id="SSF56219">
    <property type="entry name" value="DNase I-like"/>
    <property type="match status" value="1"/>
</dbReference>
<sequence length="1020" mass="113055">MSDAFDIAQEITRPTEDVKVAIDARSVPRIADEAEKETWSGSDHEPTVPRRKILAVVSHVHADGKHEHGCVFVFTHKPPLVHTIPEDYVVEHAFPIIHGFSISMSQPRQTTIDLSSPPAGSTFTLNQPRTELTVTIDPGEDTPFSPITLQTHDIQGLRRLLDECKRLKEGFATETADDYGFEPFGWVAPYMADHALPPLLSSIPPDLRKLKKPVHTRLSTASAGMPGDDISDVEIIREEWMRRKVEDELFARGEKAGLKIRVGTFNVNGKFPSQDLSAWVRGDVARPPAAFIPPLKELSPLSLGEGQKNPIEETLAAEDPGNGQPPDATSSETRSLSTVSDATTYVNLSVDTQSAETAVSDAPPDVPEDPSDPDMLVLGFQELDLSTEALLYSTKTAREQAWCMAAFAGLGEKAVLYEKLASKQLVGMLLVIIVKKRLRHNFSEIRAVSVGVGIMGIMGNKGATAVRLLFTPTPSPSAANAEPQTRPTALTFVNAHLAAFDEMYEKRNADFQELSKRLVFEPAISVEDQQPPSNGSWYSPAAAPLSIFESDALFWLGDLNYRLTLPDADVRSLVADDQLREVNIRTLRRFDQLASARRTKKAFEDFVEQPITHLPSYRFSAGVLADGMGYDMKRKPAWTDRILHMASKAVTVKQRSYASHATITMSDHRPVSAEFDVEVSVVGLDEYEAFVHRVWRDVSAIEYIEERPRVRVEPTNVDFAKISYKREVTRTIAVVNIGKVPCSFRFVPQGPTADTCPPWLRIHPITGLVLPGEKVDVTLTTQVDEALASRLNVGQAHLEETLVLHTALGRDHFVAVSAEYERTCFATSMSWLVRLPGPVRELQSPDDVLPEDRSVNAPREIMRLVNWLMSNATETDGLFLTPGDEELIRQIRENLDTGGEFDFGAAEKESKVALAFGDTLLQLLDSLSEPVIPPALHPRCAQMTSRDEAFELLDDLPVVNVNVWISLTAFLHFLGQQEACKGRVEQLVAIFTPVLFRDDLTSPTPVSIIGRRNFLRYFIG</sequence>
<evidence type="ECO:0000256" key="2">
    <source>
        <dbReference type="ARBA" id="ARBA00004580"/>
    </source>
</evidence>
<dbReference type="InterPro" id="IPR000198">
    <property type="entry name" value="RhoGAP_dom"/>
</dbReference>
<keyword evidence="8" id="KW-1185">Reference proteome</keyword>
<dbReference type="Pfam" id="PF00620">
    <property type="entry name" value="RhoGAP"/>
    <property type="match status" value="1"/>
</dbReference>
<dbReference type="SMART" id="SM00324">
    <property type="entry name" value="RhoGAP"/>
    <property type="match status" value="1"/>
</dbReference>
<dbReference type="PANTHER" id="PTHR11200:SF300">
    <property type="entry name" value="TYPE II INOSITOL 1,4,5-TRISPHOSPHATE 5-PHOSPHATASE"/>
    <property type="match status" value="1"/>
</dbReference>
<name>A0A5C3P5Z8_9APHY</name>
<dbReference type="Proteomes" id="UP000308197">
    <property type="component" value="Unassembled WGS sequence"/>
</dbReference>
<dbReference type="GO" id="GO:0007165">
    <property type="term" value="P:signal transduction"/>
    <property type="evidence" value="ECO:0007669"/>
    <property type="project" value="InterPro"/>
</dbReference>
<proteinExistence type="predicted"/>
<dbReference type="STRING" id="1314778.A0A5C3P5Z8"/>
<dbReference type="InterPro" id="IPR008936">
    <property type="entry name" value="Rho_GTPase_activation_prot"/>
</dbReference>
<organism evidence="7 8">
    <name type="scientific">Polyporus arcularius HHB13444</name>
    <dbReference type="NCBI Taxonomy" id="1314778"/>
    <lineage>
        <taxon>Eukaryota</taxon>
        <taxon>Fungi</taxon>
        <taxon>Dikarya</taxon>
        <taxon>Basidiomycota</taxon>
        <taxon>Agaricomycotina</taxon>
        <taxon>Agaricomycetes</taxon>
        <taxon>Polyporales</taxon>
        <taxon>Polyporaceae</taxon>
        <taxon>Polyporus</taxon>
    </lineage>
</organism>
<evidence type="ECO:0000256" key="3">
    <source>
        <dbReference type="ARBA" id="ARBA00022753"/>
    </source>
</evidence>
<dbReference type="Gene3D" id="1.10.555.10">
    <property type="entry name" value="Rho GTPase activation protein"/>
    <property type="match status" value="1"/>
</dbReference>
<protein>
    <submittedName>
        <fullName evidence="7">DNase I-like protein</fullName>
    </submittedName>
</protein>
<dbReference type="SUPFAM" id="SSF49354">
    <property type="entry name" value="PapD-like"/>
    <property type="match status" value="1"/>
</dbReference>
<feature type="compositionally biased region" description="Polar residues" evidence="5">
    <location>
        <begin position="327"/>
        <end position="339"/>
    </location>
</feature>
<evidence type="ECO:0000256" key="4">
    <source>
        <dbReference type="ARBA" id="ARBA00023329"/>
    </source>
</evidence>
<dbReference type="Pfam" id="PF21310">
    <property type="entry name" value="OCRL-like_ASH"/>
    <property type="match status" value="1"/>
</dbReference>
<dbReference type="SMART" id="SM00128">
    <property type="entry name" value="IPPc"/>
    <property type="match status" value="1"/>
</dbReference>
<dbReference type="EMBL" id="ML211326">
    <property type="protein sequence ID" value="TFK84297.1"/>
    <property type="molecule type" value="Genomic_DNA"/>
</dbReference>
<evidence type="ECO:0000313" key="7">
    <source>
        <dbReference type="EMBL" id="TFK84297.1"/>
    </source>
</evidence>
<keyword evidence="4" id="KW-0968">Cytoplasmic vesicle</keyword>